<dbReference type="Proteomes" id="UP001138802">
    <property type="component" value="Unassembled WGS sequence"/>
</dbReference>
<evidence type="ECO:0000313" key="3">
    <source>
        <dbReference type="Proteomes" id="UP001138802"/>
    </source>
</evidence>
<name>A0A9X0WL43_9GAMM</name>
<accession>A0A9X0WL43</accession>
<dbReference type="SUPFAM" id="SSF52540">
    <property type="entry name" value="P-loop containing nucleoside triphosphate hydrolases"/>
    <property type="match status" value="1"/>
</dbReference>
<evidence type="ECO:0008006" key="4">
    <source>
        <dbReference type="Google" id="ProtNLM"/>
    </source>
</evidence>
<proteinExistence type="predicted"/>
<keyword evidence="3" id="KW-1185">Reference proteome</keyword>
<dbReference type="AlphaFoldDB" id="A0A9X0WL43"/>
<dbReference type="EMBL" id="NRSD01000024">
    <property type="protein sequence ID" value="MBK1646380.1"/>
    <property type="molecule type" value="Genomic_DNA"/>
</dbReference>
<feature type="compositionally biased region" description="Basic and acidic residues" evidence="1">
    <location>
        <begin position="102"/>
        <end position="116"/>
    </location>
</feature>
<comment type="caution">
    <text evidence="2">The sequence shown here is derived from an EMBL/GenBank/DDBJ whole genome shotgun (WGS) entry which is preliminary data.</text>
</comment>
<feature type="region of interest" description="Disordered" evidence="1">
    <location>
        <begin position="80"/>
        <end position="127"/>
    </location>
</feature>
<gene>
    <name evidence="2" type="ORF">CKO25_17360</name>
</gene>
<protein>
    <recommendedName>
        <fullName evidence="4">ATP-binding protein</fullName>
    </recommendedName>
</protein>
<evidence type="ECO:0000313" key="2">
    <source>
        <dbReference type="EMBL" id="MBK1646380.1"/>
    </source>
</evidence>
<sequence length="320" mass="34761">MRRIDLIVQKKADPPSRLEIERIGYVFCPEHAAALPARIESLGGCDLWLFGPGTLPPQGDAAENDASSPVPALVSADIETDHPSETEAAAPDSQDDQPSDQRSQRITECRPVDREASQAPTKSVVETSESFGIPVTAAVCSGSDAPEPGDGRILLGYRDPGETPLYWHTVIQANPHLMILGLPGMGKTTCLINICVQLARQGITPIVFSYHQDIDEKLSHQLESPPLAVKKECRKDGLAFVVASQEAKDFDSSLFTAIANYLALRLSEADAKLMAKSFAASDHVKLVADRIKQMPKYSAMYYAEGMPAPTRTRLLEQPPD</sequence>
<dbReference type="Gene3D" id="3.40.50.300">
    <property type="entry name" value="P-loop containing nucleotide triphosphate hydrolases"/>
    <property type="match status" value="2"/>
</dbReference>
<dbReference type="InterPro" id="IPR027417">
    <property type="entry name" value="P-loop_NTPase"/>
</dbReference>
<organism evidence="2 3">
    <name type="scientific">Thiocapsa imhoffii</name>
    <dbReference type="NCBI Taxonomy" id="382777"/>
    <lineage>
        <taxon>Bacteria</taxon>
        <taxon>Pseudomonadati</taxon>
        <taxon>Pseudomonadota</taxon>
        <taxon>Gammaproteobacteria</taxon>
        <taxon>Chromatiales</taxon>
        <taxon>Chromatiaceae</taxon>
        <taxon>Thiocapsa</taxon>
    </lineage>
</organism>
<feature type="compositionally biased region" description="Polar residues" evidence="1">
    <location>
        <begin position="118"/>
        <end position="127"/>
    </location>
</feature>
<reference evidence="2 3" key="1">
    <citation type="journal article" date="2020" name="Microorganisms">
        <title>Osmotic Adaptation and Compatible Solute Biosynthesis of Phototrophic Bacteria as Revealed from Genome Analyses.</title>
        <authorList>
            <person name="Imhoff J.F."/>
            <person name="Rahn T."/>
            <person name="Kunzel S."/>
            <person name="Keller A."/>
            <person name="Neulinger S.C."/>
        </authorList>
    </citation>
    <scope>NUCLEOTIDE SEQUENCE [LARGE SCALE GENOMIC DNA]</scope>
    <source>
        <strain evidence="2 3">DSM 21303</strain>
    </source>
</reference>
<evidence type="ECO:0000256" key="1">
    <source>
        <dbReference type="SAM" id="MobiDB-lite"/>
    </source>
</evidence>